<dbReference type="AlphaFoldDB" id="A0A1H3NK07"/>
<dbReference type="OrthoDB" id="186649at2157"/>
<dbReference type="Pfam" id="PF12158">
    <property type="entry name" value="DUF3592"/>
    <property type="match status" value="1"/>
</dbReference>
<sequence>MEFTVRGTPVRITKGTIIIVLVCLAGITFGGYDYVQQAEAVDDAMPVEATIEGASVTQSESRGSSDYYVQIEFTYQFQGTQYTGDQLFPGSISQSYDTRSDAQSAIEPYEAGETVTAYVDPADPSDGFLERQTITSPFEFMAIGGLGLLLTALNAIGARKPGAETGLRSEHEYTSTRYQTLFGVDRGTVHSLSIRLLKIALFVLPASVVSVAVILLFAGPGSGDQVNLQVELTDPAGVLLGMVFLAAITLVIAVLLYSVWSFTEYRRLRERIPEPRPPSPFTHPTRLVTICLGNYELDAYGKRIQKTGVAFLVVLFFLGALAQIQIF</sequence>
<name>A0A1H3NK07_9EURY</name>
<dbReference type="InterPro" id="IPR021994">
    <property type="entry name" value="DUF3592"/>
</dbReference>
<dbReference type="RefSeq" id="WP_092734945.1">
    <property type="nucleotide sequence ID" value="NZ_FNPC01000013.1"/>
</dbReference>
<organism evidence="3 4">
    <name type="scientific">Halopenitus persicus</name>
    <dbReference type="NCBI Taxonomy" id="1048396"/>
    <lineage>
        <taxon>Archaea</taxon>
        <taxon>Methanobacteriati</taxon>
        <taxon>Methanobacteriota</taxon>
        <taxon>Stenosarchaea group</taxon>
        <taxon>Halobacteria</taxon>
        <taxon>Halobacteriales</taxon>
        <taxon>Haloferacaceae</taxon>
        <taxon>Halopenitus</taxon>
    </lineage>
</organism>
<feature type="transmembrane region" description="Helical" evidence="1">
    <location>
        <begin position="238"/>
        <end position="260"/>
    </location>
</feature>
<proteinExistence type="predicted"/>
<keyword evidence="1" id="KW-0472">Membrane</keyword>
<feature type="transmembrane region" description="Helical" evidence="1">
    <location>
        <begin position="309"/>
        <end position="326"/>
    </location>
</feature>
<feature type="transmembrane region" description="Helical" evidence="1">
    <location>
        <begin position="12"/>
        <end position="32"/>
    </location>
</feature>
<feature type="transmembrane region" description="Helical" evidence="1">
    <location>
        <begin position="196"/>
        <end position="218"/>
    </location>
</feature>
<feature type="transmembrane region" description="Helical" evidence="1">
    <location>
        <begin position="140"/>
        <end position="158"/>
    </location>
</feature>
<accession>A0A1H3NK07</accession>
<evidence type="ECO:0000256" key="1">
    <source>
        <dbReference type="SAM" id="Phobius"/>
    </source>
</evidence>
<feature type="domain" description="DUF3592" evidence="2">
    <location>
        <begin position="47"/>
        <end position="132"/>
    </location>
</feature>
<evidence type="ECO:0000313" key="4">
    <source>
        <dbReference type="Proteomes" id="UP000199079"/>
    </source>
</evidence>
<keyword evidence="4" id="KW-1185">Reference proteome</keyword>
<keyword evidence="1" id="KW-0812">Transmembrane</keyword>
<evidence type="ECO:0000313" key="3">
    <source>
        <dbReference type="EMBL" id="SDY89083.1"/>
    </source>
</evidence>
<gene>
    <name evidence="3" type="ORF">SAMN05216564_11328</name>
</gene>
<keyword evidence="1" id="KW-1133">Transmembrane helix</keyword>
<protein>
    <recommendedName>
        <fullName evidence="2">DUF3592 domain-containing protein</fullName>
    </recommendedName>
</protein>
<dbReference type="Proteomes" id="UP000199079">
    <property type="component" value="Unassembled WGS sequence"/>
</dbReference>
<reference evidence="4" key="1">
    <citation type="submission" date="2016-10" db="EMBL/GenBank/DDBJ databases">
        <authorList>
            <person name="Varghese N."/>
            <person name="Submissions S."/>
        </authorList>
    </citation>
    <scope>NUCLEOTIDE SEQUENCE [LARGE SCALE GENOMIC DNA]</scope>
    <source>
        <strain evidence="4">DC30,IBRC 10041,KCTC 4046</strain>
    </source>
</reference>
<dbReference type="EMBL" id="FNPC01000013">
    <property type="protein sequence ID" value="SDY89083.1"/>
    <property type="molecule type" value="Genomic_DNA"/>
</dbReference>
<evidence type="ECO:0000259" key="2">
    <source>
        <dbReference type="Pfam" id="PF12158"/>
    </source>
</evidence>